<keyword evidence="4 7" id="KW-0010">Activator</keyword>
<dbReference type="GO" id="GO:0006357">
    <property type="term" value="P:regulation of transcription by RNA polymerase II"/>
    <property type="evidence" value="ECO:0007669"/>
    <property type="project" value="InterPro"/>
</dbReference>
<name>A0A024GCY8_9STRA</name>
<dbReference type="GO" id="GO:0003712">
    <property type="term" value="F:transcription coregulator activity"/>
    <property type="evidence" value="ECO:0007669"/>
    <property type="project" value="InterPro"/>
</dbReference>
<comment type="subcellular location">
    <subcellularLocation>
        <location evidence="1 7">Nucleus</location>
    </subcellularLocation>
</comment>
<comment type="similarity">
    <text evidence="2 7">Belongs to the Mediator complex subunit 9 family.</text>
</comment>
<keyword evidence="10" id="KW-1185">Reference proteome</keyword>
<comment type="subunit">
    <text evidence="7">Component of the Mediator complex.</text>
</comment>
<dbReference type="OrthoDB" id="156273at2759"/>
<keyword evidence="3 7" id="KW-0805">Transcription regulation</keyword>
<keyword evidence="6 7" id="KW-0539">Nucleus</keyword>
<comment type="function">
    <text evidence="7">Component of the Mediator complex, a coactivator involved in the regulated transcription of nearly all RNA polymerase II-dependent genes. Mediator functions as a bridge to convey information from gene-specific regulatory proteins to the basal RNA polymerase II transcription machinery. Mediator is recruited to promoters by direct interactions with regulatory proteins and serves as a scaffold for the assembly of a functional preinitiation complex with RNA polymerase II and the general transcription factors.</text>
</comment>
<reference evidence="9 10" key="1">
    <citation type="submission" date="2012-05" db="EMBL/GenBank/DDBJ databases">
        <title>Recombination and specialization in a pathogen metapopulation.</title>
        <authorList>
            <person name="Gardiner A."/>
            <person name="Kemen E."/>
            <person name="Schultz-Larsen T."/>
            <person name="MacLean D."/>
            <person name="Van Oosterhout C."/>
            <person name="Jones J.D.G."/>
        </authorList>
    </citation>
    <scope>NUCLEOTIDE SEQUENCE [LARGE SCALE GENOMIC DNA]</scope>
    <source>
        <strain evidence="9 10">Ac Nc2</strain>
    </source>
</reference>
<dbReference type="Pfam" id="PF07544">
    <property type="entry name" value="Med9"/>
    <property type="match status" value="1"/>
</dbReference>
<evidence type="ECO:0000256" key="5">
    <source>
        <dbReference type="ARBA" id="ARBA00023163"/>
    </source>
</evidence>
<organism evidence="9 10">
    <name type="scientific">Albugo candida</name>
    <dbReference type="NCBI Taxonomy" id="65357"/>
    <lineage>
        <taxon>Eukaryota</taxon>
        <taxon>Sar</taxon>
        <taxon>Stramenopiles</taxon>
        <taxon>Oomycota</taxon>
        <taxon>Peronosporomycetes</taxon>
        <taxon>Albuginales</taxon>
        <taxon>Albuginaceae</taxon>
        <taxon>Albugo</taxon>
    </lineage>
</organism>
<keyword evidence="8" id="KW-0175">Coiled coil</keyword>
<dbReference type="Proteomes" id="UP000053237">
    <property type="component" value="Unassembled WGS sequence"/>
</dbReference>
<evidence type="ECO:0000313" key="10">
    <source>
        <dbReference type="Proteomes" id="UP000053237"/>
    </source>
</evidence>
<gene>
    <name evidence="7" type="primary">MED9</name>
    <name evidence="9" type="ORF">BN9_055490</name>
</gene>
<keyword evidence="5 7" id="KW-0804">Transcription</keyword>
<protein>
    <recommendedName>
        <fullName evidence="7">Mediator of RNA polymerase II transcription subunit 9</fullName>
    </recommendedName>
    <alternativeName>
        <fullName evidence="7">Mediator complex subunit 9</fullName>
    </alternativeName>
</protein>
<evidence type="ECO:0000256" key="7">
    <source>
        <dbReference type="RuleBase" id="RU364145"/>
    </source>
</evidence>
<dbReference type="AlphaFoldDB" id="A0A024GCY8"/>
<dbReference type="EMBL" id="CAIX01000078">
    <property type="protein sequence ID" value="CCI44725.1"/>
    <property type="molecule type" value="Genomic_DNA"/>
</dbReference>
<feature type="coiled-coil region" evidence="8">
    <location>
        <begin position="79"/>
        <end position="106"/>
    </location>
</feature>
<evidence type="ECO:0000256" key="3">
    <source>
        <dbReference type="ARBA" id="ARBA00023015"/>
    </source>
</evidence>
<evidence type="ECO:0000256" key="8">
    <source>
        <dbReference type="SAM" id="Coils"/>
    </source>
</evidence>
<dbReference type="InParanoid" id="A0A024GCY8"/>
<sequence length="127" mass="14105">MQKTAEISKVDESRTKSALFEAFDLLPGIIDTINDILSAAPAQETTRIGDVSSTASAMRQKYSDAIDLLKSYKGIEVSVDEQEAILKETQKTLEQYNKTLEFYSTTLFRGSSDTRPDLNDAFARSVL</sequence>
<evidence type="ECO:0000256" key="4">
    <source>
        <dbReference type="ARBA" id="ARBA00023159"/>
    </source>
</evidence>
<dbReference type="InterPro" id="IPR011425">
    <property type="entry name" value="Med9"/>
</dbReference>
<evidence type="ECO:0000256" key="6">
    <source>
        <dbReference type="ARBA" id="ARBA00023242"/>
    </source>
</evidence>
<evidence type="ECO:0000256" key="2">
    <source>
        <dbReference type="ARBA" id="ARBA00008089"/>
    </source>
</evidence>
<evidence type="ECO:0000256" key="1">
    <source>
        <dbReference type="ARBA" id="ARBA00004123"/>
    </source>
</evidence>
<comment type="caution">
    <text evidence="9">The sequence shown here is derived from an EMBL/GenBank/DDBJ whole genome shotgun (WGS) entry which is preliminary data.</text>
</comment>
<evidence type="ECO:0000313" key="9">
    <source>
        <dbReference type="EMBL" id="CCI44725.1"/>
    </source>
</evidence>
<proteinExistence type="inferred from homology"/>
<dbReference type="GO" id="GO:0016592">
    <property type="term" value="C:mediator complex"/>
    <property type="evidence" value="ECO:0007669"/>
    <property type="project" value="InterPro"/>
</dbReference>
<accession>A0A024GCY8</accession>